<gene>
    <name evidence="2" type="ORF">TEA_011048</name>
</gene>
<name>A0A4S4DQ26_CAMSN</name>
<comment type="caution">
    <text evidence="2">The sequence shown here is derived from an EMBL/GenBank/DDBJ whole genome shotgun (WGS) entry which is preliminary data.</text>
</comment>
<evidence type="ECO:0000313" key="2">
    <source>
        <dbReference type="EMBL" id="THG04336.1"/>
    </source>
</evidence>
<reference evidence="2 3" key="1">
    <citation type="journal article" date="2018" name="Proc. Natl. Acad. Sci. U.S.A.">
        <title>Draft genome sequence of Camellia sinensis var. sinensis provides insights into the evolution of the tea genome and tea quality.</title>
        <authorList>
            <person name="Wei C."/>
            <person name="Yang H."/>
            <person name="Wang S."/>
            <person name="Zhao J."/>
            <person name="Liu C."/>
            <person name="Gao L."/>
            <person name="Xia E."/>
            <person name="Lu Y."/>
            <person name="Tai Y."/>
            <person name="She G."/>
            <person name="Sun J."/>
            <person name="Cao H."/>
            <person name="Tong W."/>
            <person name="Gao Q."/>
            <person name="Li Y."/>
            <person name="Deng W."/>
            <person name="Jiang X."/>
            <person name="Wang W."/>
            <person name="Chen Q."/>
            <person name="Zhang S."/>
            <person name="Li H."/>
            <person name="Wu J."/>
            <person name="Wang P."/>
            <person name="Li P."/>
            <person name="Shi C."/>
            <person name="Zheng F."/>
            <person name="Jian J."/>
            <person name="Huang B."/>
            <person name="Shan D."/>
            <person name="Shi M."/>
            <person name="Fang C."/>
            <person name="Yue Y."/>
            <person name="Li F."/>
            <person name="Li D."/>
            <person name="Wei S."/>
            <person name="Han B."/>
            <person name="Jiang C."/>
            <person name="Yin Y."/>
            <person name="Xia T."/>
            <person name="Zhang Z."/>
            <person name="Bennetzen J.L."/>
            <person name="Zhao S."/>
            <person name="Wan X."/>
        </authorList>
    </citation>
    <scope>NUCLEOTIDE SEQUENCE [LARGE SCALE GENOMIC DNA]</scope>
    <source>
        <strain evidence="3">cv. Shuchazao</strain>
        <tissue evidence="2">Leaf</tissue>
    </source>
</reference>
<evidence type="ECO:0000313" key="3">
    <source>
        <dbReference type="Proteomes" id="UP000306102"/>
    </source>
</evidence>
<dbReference type="AlphaFoldDB" id="A0A4S4DQ26"/>
<dbReference type="Proteomes" id="UP000306102">
    <property type="component" value="Unassembled WGS sequence"/>
</dbReference>
<evidence type="ECO:0000256" key="1">
    <source>
        <dbReference type="SAM" id="MobiDB-lite"/>
    </source>
</evidence>
<feature type="region of interest" description="Disordered" evidence="1">
    <location>
        <begin position="193"/>
        <end position="251"/>
    </location>
</feature>
<accession>A0A4S4DQ26</accession>
<protein>
    <submittedName>
        <fullName evidence="2">Uncharacterized protein</fullName>
    </submittedName>
</protein>
<proteinExistence type="predicted"/>
<keyword evidence="3" id="KW-1185">Reference proteome</keyword>
<dbReference type="STRING" id="542762.A0A4S4DQ26"/>
<sequence length="347" mass="38711">MEFKFRAKDGQASTTHVPPSSTIGYFTQQALRGPYTIPLYFTSLTKSEEKIHIFPGYSFPDFGHSSDFIRNPSNVREAIQRELEKERIREEIIATEIVRKRMLEAELRREMALAREMALRRGEGFSTFSAQSAMRFEPRLSLLHQSEGRFLEERLALSLEERLGYQAHHSVGGFEMMRFTRNAEPKISEIMPPSEVSTESHFRDDSSIGERVGEGSQATAKTCGRMEVRSQAGGLREVDDGNGRSDQAGSIDFQSFKECGPDTNEGPNMFSCFKERGSSIVEGIRAFNSNPKEVSGLGLGRNVSLIILASRVKASESVSVDGSQGLSATEDRCRPSFFEASKPVDHS</sequence>
<dbReference type="EMBL" id="SDRB02010788">
    <property type="protein sequence ID" value="THG04336.1"/>
    <property type="molecule type" value="Genomic_DNA"/>
</dbReference>
<organism evidence="2 3">
    <name type="scientific">Camellia sinensis var. sinensis</name>
    <name type="common">China tea</name>
    <dbReference type="NCBI Taxonomy" id="542762"/>
    <lineage>
        <taxon>Eukaryota</taxon>
        <taxon>Viridiplantae</taxon>
        <taxon>Streptophyta</taxon>
        <taxon>Embryophyta</taxon>
        <taxon>Tracheophyta</taxon>
        <taxon>Spermatophyta</taxon>
        <taxon>Magnoliopsida</taxon>
        <taxon>eudicotyledons</taxon>
        <taxon>Gunneridae</taxon>
        <taxon>Pentapetalae</taxon>
        <taxon>asterids</taxon>
        <taxon>Ericales</taxon>
        <taxon>Theaceae</taxon>
        <taxon>Camellia</taxon>
    </lineage>
</organism>
<feature type="compositionally biased region" description="Basic and acidic residues" evidence="1">
    <location>
        <begin position="198"/>
        <end position="213"/>
    </location>
</feature>